<proteinExistence type="predicted"/>
<dbReference type="GeneID" id="19274374"/>
<gene>
    <name evidence="1" type="ORF">PFICI_09361</name>
</gene>
<evidence type="ECO:0000313" key="1">
    <source>
        <dbReference type="EMBL" id="ETS79508.1"/>
    </source>
</evidence>
<dbReference type="RefSeq" id="XP_007836133.1">
    <property type="nucleotide sequence ID" value="XM_007837942.1"/>
</dbReference>
<reference evidence="2" key="1">
    <citation type="journal article" date="2015" name="BMC Genomics">
        <title>Genomic and transcriptomic analysis of the endophytic fungus Pestalotiopsis fici reveals its lifestyle and high potential for synthesis of natural products.</title>
        <authorList>
            <person name="Wang X."/>
            <person name="Zhang X."/>
            <person name="Liu L."/>
            <person name="Xiang M."/>
            <person name="Wang W."/>
            <person name="Sun X."/>
            <person name="Che Y."/>
            <person name="Guo L."/>
            <person name="Liu G."/>
            <person name="Guo L."/>
            <person name="Wang C."/>
            <person name="Yin W.B."/>
            <person name="Stadler M."/>
            <person name="Zhang X."/>
            <person name="Liu X."/>
        </authorList>
    </citation>
    <scope>NUCLEOTIDE SEQUENCE [LARGE SCALE GENOMIC DNA]</scope>
    <source>
        <strain evidence="2">W106-1 / CGMCC3.15140</strain>
    </source>
</reference>
<dbReference type="HOGENOM" id="CLU_2373481_0_0_1"/>
<organism evidence="1 2">
    <name type="scientific">Pestalotiopsis fici (strain W106-1 / CGMCC3.15140)</name>
    <dbReference type="NCBI Taxonomy" id="1229662"/>
    <lineage>
        <taxon>Eukaryota</taxon>
        <taxon>Fungi</taxon>
        <taxon>Dikarya</taxon>
        <taxon>Ascomycota</taxon>
        <taxon>Pezizomycotina</taxon>
        <taxon>Sordariomycetes</taxon>
        <taxon>Xylariomycetidae</taxon>
        <taxon>Amphisphaeriales</taxon>
        <taxon>Sporocadaceae</taxon>
        <taxon>Pestalotiopsis</taxon>
    </lineage>
</organism>
<protein>
    <submittedName>
        <fullName evidence="1">Uncharacterized protein</fullName>
    </submittedName>
</protein>
<dbReference type="EMBL" id="KI912114">
    <property type="protein sequence ID" value="ETS79508.1"/>
    <property type="molecule type" value="Genomic_DNA"/>
</dbReference>
<keyword evidence="2" id="KW-1185">Reference proteome</keyword>
<dbReference type="AlphaFoldDB" id="W3X041"/>
<accession>W3X041</accession>
<sequence length="95" mass="10401">MPSRLPKSLTALDLYASTKVIAAHTKKAQEYIMSNEFKAADPITGLTLAKEEEEATAKRVVATTFPFNDLPAKLRSKIIEMSIDDHYSSAGCRVG</sequence>
<dbReference type="InParanoid" id="W3X041"/>
<dbReference type="KEGG" id="pfy:PFICI_09361"/>
<evidence type="ECO:0000313" key="2">
    <source>
        <dbReference type="Proteomes" id="UP000030651"/>
    </source>
</evidence>
<name>W3X041_PESFW</name>
<dbReference type="Proteomes" id="UP000030651">
    <property type="component" value="Unassembled WGS sequence"/>
</dbReference>